<dbReference type="InterPro" id="IPR003439">
    <property type="entry name" value="ABC_transporter-like_ATP-bd"/>
</dbReference>
<evidence type="ECO:0000256" key="7">
    <source>
        <dbReference type="ARBA" id="ARBA00023136"/>
    </source>
</evidence>
<dbReference type="RefSeq" id="WP_344775711.1">
    <property type="nucleotide sequence ID" value="NZ_BAABBX010000014.1"/>
</dbReference>
<dbReference type="Proteomes" id="UP001500213">
    <property type="component" value="Unassembled WGS sequence"/>
</dbReference>
<dbReference type="InterPro" id="IPR003593">
    <property type="entry name" value="AAA+_ATPase"/>
</dbReference>
<evidence type="ECO:0000256" key="8">
    <source>
        <dbReference type="SAM" id="MobiDB-lite"/>
    </source>
</evidence>
<dbReference type="PANTHER" id="PTHR43297">
    <property type="entry name" value="OLIGOPEPTIDE TRANSPORT ATP-BINDING PROTEIN APPD"/>
    <property type="match status" value="1"/>
</dbReference>
<protein>
    <submittedName>
        <fullName evidence="10">ABC transporter ATP-binding protein</fullName>
    </submittedName>
</protein>
<dbReference type="SUPFAM" id="SSF52540">
    <property type="entry name" value="P-loop containing nucleoside triphosphate hydrolases"/>
    <property type="match status" value="2"/>
</dbReference>
<evidence type="ECO:0000256" key="4">
    <source>
        <dbReference type="ARBA" id="ARBA00022475"/>
    </source>
</evidence>
<dbReference type="PROSITE" id="PS50893">
    <property type="entry name" value="ABC_TRANSPORTER_2"/>
    <property type="match status" value="2"/>
</dbReference>
<evidence type="ECO:0000313" key="10">
    <source>
        <dbReference type="EMBL" id="GAA4189082.1"/>
    </source>
</evidence>
<organism evidence="10 11">
    <name type="scientific">Gryllotalpicola kribbensis</name>
    <dbReference type="NCBI Taxonomy" id="993084"/>
    <lineage>
        <taxon>Bacteria</taxon>
        <taxon>Bacillati</taxon>
        <taxon>Actinomycetota</taxon>
        <taxon>Actinomycetes</taxon>
        <taxon>Micrococcales</taxon>
        <taxon>Microbacteriaceae</taxon>
        <taxon>Gryllotalpicola</taxon>
    </lineage>
</organism>
<proteinExistence type="inferred from homology"/>
<dbReference type="GO" id="GO:0005524">
    <property type="term" value="F:ATP binding"/>
    <property type="evidence" value="ECO:0007669"/>
    <property type="project" value="UniProtKB-KW"/>
</dbReference>
<evidence type="ECO:0000256" key="6">
    <source>
        <dbReference type="ARBA" id="ARBA00022840"/>
    </source>
</evidence>
<dbReference type="NCBIfam" id="NF007739">
    <property type="entry name" value="PRK10419.1"/>
    <property type="match status" value="2"/>
</dbReference>
<evidence type="ECO:0000256" key="5">
    <source>
        <dbReference type="ARBA" id="ARBA00022741"/>
    </source>
</evidence>
<reference evidence="11" key="1">
    <citation type="journal article" date="2019" name="Int. J. Syst. Evol. Microbiol.">
        <title>The Global Catalogue of Microorganisms (GCM) 10K type strain sequencing project: providing services to taxonomists for standard genome sequencing and annotation.</title>
        <authorList>
            <consortium name="The Broad Institute Genomics Platform"/>
            <consortium name="The Broad Institute Genome Sequencing Center for Infectious Disease"/>
            <person name="Wu L."/>
            <person name="Ma J."/>
        </authorList>
    </citation>
    <scope>NUCLEOTIDE SEQUENCE [LARGE SCALE GENOMIC DNA]</scope>
    <source>
        <strain evidence="11">JCM 17593</strain>
    </source>
</reference>
<dbReference type="InterPro" id="IPR013563">
    <property type="entry name" value="Oligopep_ABC_C"/>
</dbReference>
<dbReference type="PANTHER" id="PTHR43297:SF2">
    <property type="entry name" value="DIPEPTIDE TRANSPORT ATP-BINDING PROTEIN DPPD"/>
    <property type="match status" value="1"/>
</dbReference>
<dbReference type="Gene3D" id="3.40.50.300">
    <property type="entry name" value="P-loop containing nucleotide triphosphate hydrolases"/>
    <property type="match status" value="2"/>
</dbReference>
<gene>
    <name evidence="10" type="ORF">GCM10022288_16290</name>
</gene>
<dbReference type="NCBIfam" id="NF008453">
    <property type="entry name" value="PRK11308.1"/>
    <property type="match status" value="2"/>
</dbReference>
<dbReference type="SMART" id="SM00382">
    <property type="entry name" value="AAA"/>
    <property type="match status" value="2"/>
</dbReference>
<keyword evidence="4" id="KW-1003">Cell membrane</keyword>
<dbReference type="Pfam" id="PF08352">
    <property type="entry name" value="oligo_HPY"/>
    <property type="match status" value="2"/>
</dbReference>
<feature type="compositionally biased region" description="Pro residues" evidence="8">
    <location>
        <begin position="296"/>
        <end position="306"/>
    </location>
</feature>
<dbReference type="Pfam" id="PF00005">
    <property type="entry name" value="ABC_tran"/>
    <property type="match status" value="2"/>
</dbReference>
<keyword evidence="3" id="KW-0813">Transport</keyword>
<evidence type="ECO:0000256" key="2">
    <source>
        <dbReference type="ARBA" id="ARBA00005417"/>
    </source>
</evidence>
<evidence type="ECO:0000256" key="3">
    <source>
        <dbReference type="ARBA" id="ARBA00022448"/>
    </source>
</evidence>
<keyword evidence="5" id="KW-0547">Nucleotide-binding</keyword>
<name>A0ABP8ASP1_9MICO</name>
<dbReference type="InterPro" id="IPR027417">
    <property type="entry name" value="P-loop_NTPase"/>
</dbReference>
<feature type="region of interest" description="Disordered" evidence="8">
    <location>
        <begin position="274"/>
        <end position="311"/>
    </location>
</feature>
<sequence length="582" mass="60942">MSPTSPAPVLSVRDLSVSFSAGDAAGTAEAGRVVDSVGFDLAPGRVLAVVGESGSGKSVTAMSVLGLLPDSATVTGSVRLEGRELIGAPAAELRAVRGGRIGTVFQEPMSAFDPVYTIGQQIAEAIRVHRPGVRGRALRDRVHELLRSVGLPEAHRIAASHPHELSGGQLQRSMIAMAISCDPVAIIADEPTTALDVTVQAGILDLLRALRDERGTAILLITHDMGVVADLADDVLVMRRGEALESGPVADVFDRPRSDYTRGLLAAVPTLTELSETDAPAGQQPVQKTPAAPVSAPVPAPAPAAEPEPEPTVVLDGASVVFRRRGAAVHAVSEVGFTIGRGEVVGLVGESGSGKSTIGRALVGLVPISAGRATVGGVELGRAGRRERRRVRSRIGYVFQDPASSLNPRNTVGTSIAEPLALHTGDSPAARAARARELLEQVQLPPEFADRYPHELSGGQRQRVAIARALALEPELLIADEPTSALDVSVQASVLELLERLQARHGFACLFISHDLAVVRRLADRVVVLQAGRVVEQGPAAEVLAAPAQPYTRRLLAAAPVADPAAQALRRAQWRELEAVAE</sequence>
<evidence type="ECO:0000313" key="11">
    <source>
        <dbReference type="Proteomes" id="UP001500213"/>
    </source>
</evidence>
<evidence type="ECO:0000256" key="1">
    <source>
        <dbReference type="ARBA" id="ARBA00004202"/>
    </source>
</evidence>
<comment type="caution">
    <text evidence="10">The sequence shown here is derived from an EMBL/GenBank/DDBJ whole genome shotgun (WGS) entry which is preliminary data.</text>
</comment>
<dbReference type="InterPro" id="IPR017871">
    <property type="entry name" value="ABC_transporter-like_CS"/>
</dbReference>
<comment type="similarity">
    <text evidence="2">Belongs to the ABC transporter superfamily.</text>
</comment>
<dbReference type="PROSITE" id="PS00211">
    <property type="entry name" value="ABC_TRANSPORTER_1"/>
    <property type="match status" value="1"/>
</dbReference>
<accession>A0ABP8ASP1</accession>
<dbReference type="EMBL" id="BAABBX010000014">
    <property type="protein sequence ID" value="GAA4189082.1"/>
    <property type="molecule type" value="Genomic_DNA"/>
</dbReference>
<evidence type="ECO:0000259" key="9">
    <source>
        <dbReference type="PROSITE" id="PS50893"/>
    </source>
</evidence>
<keyword evidence="7" id="KW-0472">Membrane</keyword>
<dbReference type="CDD" id="cd03257">
    <property type="entry name" value="ABC_NikE_OppD_transporters"/>
    <property type="match status" value="2"/>
</dbReference>
<keyword evidence="11" id="KW-1185">Reference proteome</keyword>
<dbReference type="InterPro" id="IPR050388">
    <property type="entry name" value="ABC_Ni/Peptide_Import"/>
</dbReference>
<keyword evidence="6 10" id="KW-0067">ATP-binding</keyword>
<feature type="domain" description="ABC transporter" evidence="9">
    <location>
        <begin position="12"/>
        <end position="265"/>
    </location>
</feature>
<comment type="subcellular location">
    <subcellularLocation>
        <location evidence="1">Cell membrane</location>
        <topology evidence="1">Peripheral membrane protein</topology>
    </subcellularLocation>
</comment>
<feature type="domain" description="ABC transporter" evidence="9">
    <location>
        <begin position="315"/>
        <end position="556"/>
    </location>
</feature>